<protein>
    <submittedName>
        <fullName evidence="2">Uncharacterized protein</fullName>
    </submittedName>
</protein>
<accession>A0A195E2N0</accession>
<dbReference type="AlphaFoldDB" id="A0A195E2N0"/>
<gene>
    <name evidence="2" type="ORF">ALC57_08523</name>
</gene>
<dbReference type="Proteomes" id="UP000078492">
    <property type="component" value="Unassembled WGS sequence"/>
</dbReference>
<reference evidence="2 3" key="1">
    <citation type="submission" date="2015-09" db="EMBL/GenBank/DDBJ databases">
        <title>Trachymyrmex cornetzi WGS genome.</title>
        <authorList>
            <person name="Nygaard S."/>
            <person name="Hu H."/>
            <person name="Boomsma J."/>
            <person name="Zhang G."/>
        </authorList>
    </citation>
    <scope>NUCLEOTIDE SEQUENCE [LARGE SCALE GENOMIC DNA]</scope>
    <source>
        <strain evidence="2">Tcor2-1</strain>
        <tissue evidence="2">Whole body</tissue>
    </source>
</reference>
<evidence type="ECO:0000256" key="1">
    <source>
        <dbReference type="SAM" id="MobiDB-lite"/>
    </source>
</evidence>
<evidence type="ECO:0000313" key="3">
    <source>
        <dbReference type="Proteomes" id="UP000078492"/>
    </source>
</evidence>
<feature type="compositionally biased region" description="Basic and acidic residues" evidence="1">
    <location>
        <begin position="12"/>
        <end position="23"/>
    </location>
</feature>
<organism evidence="2 3">
    <name type="scientific">Trachymyrmex cornetzi</name>
    <dbReference type="NCBI Taxonomy" id="471704"/>
    <lineage>
        <taxon>Eukaryota</taxon>
        <taxon>Metazoa</taxon>
        <taxon>Ecdysozoa</taxon>
        <taxon>Arthropoda</taxon>
        <taxon>Hexapoda</taxon>
        <taxon>Insecta</taxon>
        <taxon>Pterygota</taxon>
        <taxon>Neoptera</taxon>
        <taxon>Endopterygota</taxon>
        <taxon>Hymenoptera</taxon>
        <taxon>Apocrita</taxon>
        <taxon>Aculeata</taxon>
        <taxon>Formicoidea</taxon>
        <taxon>Formicidae</taxon>
        <taxon>Myrmicinae</taxon>
        <taxon>Trachymyrmex</taxon>
    </lineage>
</organism>
<name>A0A195E2N0_9HYME</name>
<sequence>MSQERWPAFRNFDQRENDTAEKY</sequence>
<dbReference type="EMBL" id="KQ979776">
    <property type="protein sequence ID" value="KYN19167.1"/>
    <property type="molecule type" value="Genomic_DNA"/>
</dbReference>
<keyword evidence="3" id="KW-1185">Reference proteome</keyword>
<proteinExistence type="predicted"/>
<evidence type="ECO:0000313" key="2">
    <source>
        <dbReference type="EMBL" id="KYN19167.1"/>
    </source>
</evidence>
<feature type="region of interest" description="Disordered" evidence="1">
    <location>
        <begin position="1"/>
        <end position="23"/>
    </location>
</feature>